<gene>
    <name evidence="1" type="ordered locus">MYSTI_07063</name>
</gene>
<dbReference type="Proteomes" id="UP000011131">
    <property type="component" value="Chromosome"/>
</dbReference>
<organism evidence="1 2">
    <name type="scientific">Myxococcus stipitatus (strain DSM 14675 / JCM 12634 / Mx s8)</name>
    <dbReference type="NCBI Taxonomy" id="1278073"/>
    <lineage>
        <taxon>Bacteria</taxon>
        <taxon>Pseudomonadati</taxon>
        <taxon>Myxococcota</taxon>
        <taxon>Myxococcia</taxon>
        <taxon>Myxococcales</taxon>
        <taxon>Cystobacterineae</taxon>
        <taxon>Myxococcaceae</taxon>
        <taxon>Myxococcus</taxon>
    </lineage>
</organism>
<keyword evidence="2" id="KW-1185">Reference proteome</keyword>
<dbReference type="PATRIC" id="fig|1278073.3.peg.7172"/>
<protein>
    <submittedName>
        <fullName evidence="1">Putative lipoprotein</fullName>
    </submittedName>
</protein>
<keyword evidence="1" id="KW-0449">Lipoprotein</keyword>
<dbReference type="Pfam" id="PF00526">
    <property type="entry name" value="Dicty_CTDC"/>
    <property type="match status" value="1"/>
</dbReference>
<accession>L7UK89</accession>
<evidence type="ECO:0000313" key="2">
    <source>
        <dbReference type="Proteomes" id="UP000011131"/>
    </source>
</evidence>
<dbReference type="KEGG" id="msd:MYSTI_07063"/>
<dbReference type="STRING" id="1278073.MYSTI_07063"/>
<dbReference type="Gene3D" id="2.60.40.10">
    <property type="entry name" value="Immunoglobulins"/>
    <property type="match status" value="1"/>
</dbReference>
<dbReference type="InterPro" id="IPR013783">
    <property type="entry name" value="Ig-like_fold"/>
</dbReference>
<dbReference type="OrthoDB" id="5377317at2"/>
<proteinExistence type="predicted"/>
<dbReference type="InterPro" id="IPR001673">
    <property type="entry name" value="S_mold_repeat"/>
</dbReference>
<dbReference type="InterPro" id="IPR052846">
    <property type="entry name" value="ECM-enzyme_regulator"/>
</dbReference>
<sequence>MASCIHSGTVLFAVLALCSAGCRCGDNSNVGGARQGFRAQDEEVDFGRALEGTLTRRQVTVLATGRASVSVVVASGSPFTVVASEVMVPGGGTAVVDVDFLAGVGTAEGSLTLTGAGGTTSVRLKGLGVRPLTCTPSGPCHASTFDLASGTCVEQTLEDGVSCVPLSRCQVDGHCESGACVGAPRSCDDDNPCTVDACSPSLGCVASPVVCPVPRNPCKVGVCDRDLGCGEEDARDFSVCGPVSCKKARLCFDGSCKEMAPPDGIVCAPATACQGEGTCQGGECEKPDAGDLVATFSQELGGEPVGAPALLVQGGGLFTSVCGGDAGCRLVSFTRHGLMRYESLYPDGGPRTLLAASDAGVVVLAPSGLESYSARGLGERQWEATWESLGAPGDAGPWVGHLNAGQVALTEAGEVLAQVAWAHALDGGTATAAPVPEGARWVWLSAREDAGSLVHAGPVEPWRGESRLALDTAGTPIRYTVEGRLERADVDPDGGSALHVTSLREDGGVLIGRASLAVASGTLLVGARAFVSTDGGAQVDVDWDGGTRTLTPHAEPVLLSAAGTSGYLFAQVCAREGGLPCAPEEERTVLRAVDSTTGRPAWEVDALPFEALPGTLHDAALLQGDAVGVLADAWVPEGRQVWLQFFAQGERLGMCPLPGYPTRLAGAAFFEGRMLVVVEREGVWRLESYGLGPGIQVETLGWPQRHAHSDGARREAP</sequence>
<name>L7UK89_MYXSD</name>
<evidence type="ECO:0000313" key="1">
    <source>
        <dbReference type="EMBL" id="AGC48335.1"/>
    </source>
</evidence>
<dbReference type="PANTHER" id="PTHR31797">
    <property type="entry name" value="EXTRACELLULAR MATRIX PROTEIN A-RELATED"/>
    <property type="match status" value="1"/>
</dbReference>
<reference evidence="1 2" key="1">
    <citation type="journal article" date="2013" name="Genome Announc.">
        <title>Complete genome sequence of Myxococcus stipitatus strain DSM 14675, a fruiting myxobacterium.</title>
        <authorList>
            <person name="Huntley S."/>
            <person name="Kneip S."/>
            <person name="Treuner-Lange A."/>
            <person name="Sogaard-Andersen L."/>
        </authorList>
    </citation>
    <scope>NUCLEOTIDE SEQUENCE [LARGE SCALE GENOMIC DNA]</scope>
    <source>
        <strain evidence="2">DSM 14675 / JCM 12634 / Mx s8</strain>
    </source>
</reference>
<dbReference type="HOGENOM" id="CLU_389273_0_0_7"/>
<dbReference type="AlphaFoldDB" id="L7UK89"/>
<dbReference type="PANTHER" id="PTHR31797:SF6">
    <property type="entry name" value="CHITIN-BINDING TYPE-2 DOMAIN-CONTAINING PROTEIN"/>
    <property type="match status" value="1"/>
</dbReference>
<dbReference type="RefSeq" id="WP_015352589.1">
    <property type="nucleotide sequence ID" value="NC_020126.1"/>
</dbReference>
<dbReference type="EMBL" id="CP004025">
    <property type="protein sequence ID" value="AGC48335.1"/>
    <property type="molecule type" value="Genomic_DNA"/>
</dbReference>